<sequence length="358" mass="39225">MPLFIRDSSFADPADLLACRKLLSNGSKSFYAASFFLPKRLREPATALYAFCRLADDAIDDNPEDHQVALAGLRERLDRAYRGQPINDPADRAFAGAIERFDIPRDLPEALLEGFEWDAEGRVYQDLSGVYAYSARVAAAVGGMMAAIMGARSPSVLARACDLGTAMQITNICRDVGEDARNGRIYLPLEWLRDAGLEPEAWLRRPVFNEVIGDIVKRLLDTADTLYQRAEAGIAKLPTACRPGIYAARLLYAEIGQEIARNGYDSVSQRAFVSSARKLTLLGRAMAVTPLPIKAVCTADPLEENRFLVDALAIPDPVTINATVGDKVVWVLDLFQQLEERERANAEFGRAAAAVSNG</sequence>
<gene>
    <name evidence="2" type="primary">crtB</name>
    <name evidence="2" type="ORF">Thiowin_01231</name>
</gene>
<accession>A0ABZ0S6P7</accession>
<dbReference type="PROSITE" id="PS01044">
    <property type="entry name" value="SQUALEN_PHYTOEN_SYN_1"/>
    <property type="match status" value="1"/>
</dbReference>
<evidence type="ECO:0000313" key="3">
    <source>
        <dbReference type="Proteomes" id="UP001432180"/>
    </source>
</evidence>
<dbReference type="EMBL" id="CP121472">
    <property type="protein sequence ID" value="WPL16278.1"/>
    <property type="molecule type" value="Genomic_DNA"/>
</dbReference>
<dbReference type="InterPro" id="IPR002060">
    <property type="entry name" value="Squ/phyt_synthse"/>
</dbReference>
<keyword evidence="3" id="KW-1185">Reference proteome</keyword>
<dbReference type="InterPro" id="IPR008949">
    <property type="entry name" value="Isoprenoid_synthase_dom_sf"/>
</dbReference>
<dbReference type="Gene3D" id="1.10.600.10">
    <property type="entry name" value="Farnesyl Diphosphate Synthase"/>
    <property type="match status" value="1"/>
</dbReference>
<dbReference type="InterPro" id="IPR044843">
    <property type="entry name" value="Trans_IPPS_bact-type"/>
</dbReference>
<dbReference type="InterPro" id="IPR019845">
    <property type="entry name" value="Squalene/phytoene_synthase_CS"/>
</dbReference>
<dbReference type="CDD" id="cd00683">
    <property type="entry name" value="Trans_IPPS_HH"/>
    <property type="match status" value="1"/>
</dbReference>
<proteinExistence type="predicted"/>
<dbReference type="PANTHER" id="PTHR31480">
    <property type="entry name" value="BIFUNCTIONAL LYCOPENE CYCLASE/PHYTOENE SYNTHASE"/>
    <property type="match status" value="1"/>
</dbReference>
<dbReference type="Proteomes" id="UP001432180">
    <property type="component" value="Chromosome"/>
</dbReference>
<reference evidence="2 3" key="1">
    <citation type="journal article" date="2023" name="Microorganisms">
        <title>Thiorhodovibrio frisius and Trv. litoralis spp. nov., Two Novel Members from a Clade of Fastidious Purple Sulfur Bacteria That Exhibit Unique Red-Shifted Light-Harvesting Capabilities.</title>
        <authorList>
            <person name="Methner A."/>
            <person name="Kuzyk S.B."/>
            <person name="Petersen J."/>
            <person name="Bauer S."/>
            <person name="Brinkmann H."/>
            <person name="Sichau K."/>
            <person name="Wanner G."/>
            <person name="Wolf J."/>
            <person name="Neumann-Schaal M."/>
            <person name="Henke P."/>
            <person name="Tank M."/>
            <person name="Sproer C."/>
            <person name="Bunk B."/>
            <person name="Overmann J."/>
        </authorList>
    </citation>
    <scope>NUCLEOTIDE SEQUENCE [LARGE SCALE GENOMIC DNA]</scope>
    <source>
        <strain evidence="2 3">DSM 6702</strain>
    </source>
</reference>
<evidence type="ECO:0000256" key="1">
    <source>
        <dbReference type="ARBA" id="ARBA00022679"/>
    </source>
</evidence>
<dbReference type="RefSeq" id="WP_328986824.1">
    <property type="nucleotide sequence ID" value="NZ_CP121472.1"/>
</dbReference>
<name>A0ABZ0S6P7_9GAMM</name>
<protein>
    <submittedName>
        <fullName evidence="2">Phytoene synthase</fullName>
    </submittedName>
</protein>
<dbReference type="Pfam" id="PF00494">
    <property type="entry name" value="SQS_PSY"/>
    <property type="match status" value="1"/>
</dbReference>
<evidence type="ECO:0000313" key="2">
    <source>
        <dbReference type="EMBL" id="WPL16278.1"/>
    </source>
</evidence>
<dbReference type="SFLD" id="SFLDG01018">
    <property type="entry name" value="Squalene/Phytoene_Synthase_Lik"/>
    <property type="match status" value="1"/>
</dbReference>
<dbReference type="PROSITE" id="PS01045">
    <property type="entry name" value="SQUALEN_PHYTOEN_SYN_2"/>
    <property type="match status" value="1"/>
</dbReference>
<dbReference type="SFLD" id="SFLDG01212">
    <property type="entry name" value="Phytoene_synthase_like"/>
    <property type="match status" value="1"/>
</dbReference>
<dbReference type="SUPFAM" id="SSF48576">
    <property type="entry name" value="Terpenoid synthases"/>
    <property type="match status" value="1"/>
</dbReference>
<dbReference type="InterPro" id="IPR033904">
    <property type="entry name" value="Trans_IPPS_HH"/>
</dbReference>
<organism evidence="2 3">
    <name type="scientific">Thiorhodovibrio winogradskyi</name>
    <dbReference type="NCBI Taxonomy" id="77007"/>
    <lineage>
        <taxon>Bacteria</taxon>
        <taxon>Pseudomonadati</taxon>
        <taxon>Pseudomonadota</taxon>
        <taxon>Gammaproteobacteria</taxon>
        <taxon>Chromatiales</taxon>
        <taxon>Chromatiaceae</taxon>
        <taxon>Thiorhodovibrio</taxon>
    </lineage>
</organism>
<keyword evidence="1" id="KW-0808">Transferase</keyword>
<dbReference type="SFLD" id="SFLDS00005">
    <property type="entry name" value="Isoprenoid_Synthase_Type_I"/>
    <property type="match status" value="1"/>
</dbReference>